<organism evidence="1">
    <name type="scientific">uncultured Sphingomonas sp</name>
    <dbReference type="NCBI Taxonomy" id="158754"/>
    <lineage>
        <taxon>Bacteria</taxon>
        <taxon>Pseudomonadati</taxon>
        <taxon>Pseudomonadota</taxon>
        <taxon>Alphaproteobacteria</taxon>
        <taxon>Sphingomonadales</taxon>
        <taxon>Sphingomonadaceae</taxon>
        <taxon>Sphingomonas</taxon>
        <taxon>environmental samples</taxon>
    </lineage>
</organism>
<dbReference type="EMBL" id="CADCWB010000209">
    <property type="protein sequence ID" value="CAA9528963.1"/>
    <property type="molecule type" value="Genomic_DNA"/>
</dbReference>
<name>A0A6J4TQA6_9SPHN</name>
<gene>
    <name evidence="1" type="ORF">AVDCRST_MAG62-1695</name>
</gene>
<dbReference type="AlphaFoldDB" id="A0A6J4TQA6"/>
<sequence>MGAEVGVSRRNVKEESAFVNVRGHEWCRHEHHPKSRIVQGYLAARPVRLRLLPKPIDLA</sequence>
<feature type="non-terminal residue" evidence="1">
    <location>
        <position position="59"/>
    </location>
</feature>
<reference evidence="1" key="1">
    <citation type="submission" date="2020-02" db="EMBL/GenBank/DDBJ databases">
        <authorList>
            <person name="Meier V. D."/>
        </authorList>
    </citation>
    <scope>NUCLEOTIDE SEQUENCE</scope>
    <source>
        <strain evidence="1">AVDCRST_MAG62</strain>
    </source>
</reference>
<protein>
    <submittedName>
        <fullName evidence="1">Uncharacterized protein</fullName>
    </submittedName>
</protein>
<evidence type="ECO:0000313" key="1">
    <source>
        <dbReference type="EMBL" id="CAA9528963.1"/>
    </source>
</evidence>
<accession>A0A6J4TQA6</accession>
<proteinExistence type="predicted"/>